<sequence>MGCSFRWTVNPYPTGPLGPTAFEGQTISLASVCPEDVRTDMAKAGGLPHDSGIAQIDGAETANLASSSNSVGSSVSVDESIGNFMLPLDIFPSSDADIAITDPPSSEFDSGNQLTQFSQGV</sequence>
<feature type="region of interest" description="Disordered" evidence="1">
    <location>
        <begin position="100"/>
        <end position="121"/>
    </location>
</feature>
<accession>A0A2U3DNV7</accession>
<proteinExistence type="predicted"/>
<evidence type="ECO:0000256" key="1">
    <source>
        <dbReference type="SAM" id="MobiDB-lite"/>
    </source>
</evidence>
<protein>
    <submittedName>
        <fullName evidence="2">Uncharacterized protein</fullName>
    </submittedName>
</protein>
<organism evidence="2 3">
    <name type="scientific">Purpureocillium lilacinum</name>
    <name type="common">Paecilomyces lilacinus</name>
    <dbReference type="NCBI Taxonomy" id="33203"/>
    <lineage>
        <taxon>Eukaryota</taxon>
        <taxon>Fungi</taxon>
        <taxon>Dikarya</taxon>
        <taxon>Ascomycota</taxon>
        <taxon>Pezizomycotina</taxon>
        <taxon>Sordariomycetes</taxon>
        <taxon>Hypocreomycetidae</taxon>
        <taxon>Hypocreales</taxon>
        <taxon>Ophiocordycipitaceae</taxon>
        <taxon>Purpureocillium</taxon>
    </lineage>
</organism>
<dbReference type="Proteomes" id="UP000245956">
    <property type="component" value="Unassembled WGS sequence"/>
</dbReference>
<reference evidence="2 3" key="1">
    <citation type="journal article" date="2016" name="Front. Microbiol.">
        <title>Genome and transcriptome sequences reveal the specific parasitism of the nematophagous Purpureocillium lilacinum 36-1.</title>
        <authorList>
            <person name="Xie J."/>
            <person name="Li S."/>
            <person name="Mo C."/>
            <person name="Xiao X."/>
            <person name="Peng D."/>
            <person name="Wang G."/>
            <person name="Xiao Y."/>
        </authorList>
    </citation>
    <scope>NUCLEOTIDE SEQUENCE [LARGE SCALE GENOMIC DNA]</scope>
    <source>
        <strain evidence="2 3">36-1</strain>
    </source>
</reference>
<dbReference type="AlphaFoldDB" id="A0A2U3DNV7"/>
<comment type="caution">
    <text evidence="2">The sequence shown here is derived from an EMBL/GenBank/DDBJ whole genome shotgun (WGS) entry which is preliminary data.</text>
</comment>
<evidence type="ECO:0000313" key="3">
    <source>
        <dbReference type="Proteomes" id="UP000245956"/>
    </source>
</evidence>
<evidence type="ECO:0000313" key="2">
    <source>
        <dbReference type="EMBL" id="PWI63929.1"/>
    </source>
</evidence>
<dbReference type="EMBL" id="LCWV01000186">
    <property type="protein sequence ID" value="PWI63929.1"/>
    <property type="molecule type" value="Genomic_DNA"/>
</dbReference>
<name>A0A2U3DNV7_PURLI</name>
<feature type="compositionally biased region" description="Polar residues" evidence="1">
    <location>
        <begin position="103"/>
        <end position="121"/>
    </location>
</feature>
<gene>
    <name evidence="2" type="ORF">PCL_02795</name>
</gene>